<protein>
    <submittedName>
        <fullName evidence="1">Uncharacterized protein</fullName>
    </submittedName>
</protein>
<evidence type="ECO:0000313" key="2">
    <source>
        <dbReference type="Proteomes" id="UP000245124"/>
    </source>
</evidence>
<evidence type="ECO:0000313" key="1">
    <source>
        <dbReference type="EMBL" id="GBG22564.1"/>
    </source>
</evidence>
<dbReference type="RefSeq" id="WP_109012271.1">
    <property type="nucleotide sequence ID" value="NZ_BDUD01000001.1"/>
</dbReference>
<dbReference type="Proteomes" id="UP000245124">
    <property type="component" value="Unassembled WGS sequence"/>
</dbReference>
<dbReference type="AlphaFoldDB" id="A0A2R5G441"/>
<dbReference type="EMBL" id="BDUD01000001">
    <property type="protein sequence ID" value="GBG22564.1"/>
    <property type="molecule type" value="Genomic_DNA"/>
</dbReference>
<dbReference type="OrthoDB" id="458441at2"/>
<reference evidence="1 2" key="1">
    <citation type="submission" date="2017-06" db="EMBL/GenBank/DDBJ databases">
        <title>Genome sequencing of cyanobaciteial culture collection at National Institute for Environmental Studies (NIES).</title>
        <authorList>
            <person name="Hirose Y."/>
            <person name="Shimura Y."/>
            <person name="Fujisawa T."/>
            <person name="Nakamura Y."/>
            <person name="Kawachi M."/>
        </authorList>
    </citation>
    <scope>NUCLEOTIDE SEQUENCE [LARGE SCALE GENOMIC DNA]</scope>
    <source>
        <strain evidence="1 2">NIES-4072</strain>
    </source>
</reference>
<proteinExistence type="predicted"/>
<sequence length="124" mass="13827">MENHSEGSTIQNNLENLNFEDFWEADTKIPNNSEDIHVSTIQSSITAATLIASAPLAATLFGLDDTQRKSEKFSKEVSEYATSKEVISSSSKKIGEPNASETEEDFIERASKVLREILKEKFKI</sequence>
<accession>A0A2R5G441</accession>
<gene>
    <name evidence="1" type="ORF">NIES4072_62750</name>
</gene>
<keyword evidence="2" id="KW-1185">Reference proteome</keyword>
<name>A0A2R5G441_NOSCO</name>
<organism evidence="1 2">
    <name type="scientific">Nostoc commune NIES-4072</name>
    <dbReference type="NCBI Taxonomy" id="2005467"/>
    <lineage>
        <taxon>Bacteria</taxon>
        <taxon>Bacillati</taxon>
        <taxon>Cyanobacteriota</taxon>
        <taxon>Cyanophyceae</taxon>
        <taxon>Nostocales</taxon>
        <taxon>Nostocaceae</taxon>
        <taxon>Nostoc</taxon>
    </lineage>
</organism>
<comment type="caution">
    <text evidence="1">The sequence shown here is derived from an EMBL/GenBank/DDBJ whole genome shotgun (WGS) entry which is preliminary data.</text>
</comment>